<keyword evidence="4" id="KW-1185">Reference proteome</keyword>
<feature type="region of interest" description="Disordered" evidence="1">
    <location>
        <begin position="896"/>
        <end position="929"/>
    </location>
</feature>
<feature type="region of interest" description="Disordered" evidence="1">
    <location>
        <begin position="1527"/>
        <end position="1546"/>
    </location>
</feature>
<feature type="region of interest" description="Disordered" evidence="1">
    <location>
        <begin position="1851"/>
        <end position="1878"/>
    </location>
</feature>
<feature type="compositionally biased region" description="Low complexity" evidence="1">
    <location>
        <begin position="685"/>
        <end position="701"/>
    </location>
</feature>
<feature type="region of interest" description="Disordered" evidence="1">
    <location>
        <begin position="954"/>
        <end position="1009"/>
    </location>
</feature>
<keyword evidence="2" id="KW-1133">Transmembrane helix</keyword>
<reference evidence="3 4" key="1">
    <citation type="journal article" date="2023" name="Commun. Biol.">
        <title>Reorganization of the ancestral sex-determining regions during the evolution of trioecy in Pleodorina starrii.</title>
        <authorList>
            <person name="Takahashi K."/>
            <person name="Suzuki S."/>
            <person name="Kawai-Toyooka H."/>
            <person name="Yamamoto K."/>
            <person name="Hamaji T."/>
            <person name="Ootsuki R."/>
            <person name="Yamaguchi H."/>
            <person name="Kawachi M."/>
            <person name="Higashiyama T."/>
            <person name="Nozaki H."/>
        </authorList>
    </citation>
    <scope>NUCLEOTIDE SEQUENCE [LARGE SCALE GENOMIC DNA]</scope>
    <source>
        <strain evidence="3 4">NIES-4479</strain>
    </source>
</reference>
<evidence type="ECO:0000313" key="4">
    <source>
        <dbReference type="Proteomes" id="UP001165080"/>
    </source>
</evidence>
<evidence type="ECO:0000256" key="2">
    <source>
        <dbReference type="SAM" id="Phobius"/>
    </source>
</evidence>
<evidence type="ECO:0000256" key="1">
    <source>
        <dbReference type="SAM" id="MobiDB-lite"/>
    </source>
</evidence>
<name>A0A9W6BT39_9CHLO</name>
<feature type="region of interest" description="Disordered" evidence="1">
    <location>
        <begin position="1948"/>
        <end position="1968"/>
    </location>
</feature>
<feature type="region of interest" description="Disordered" evidence="1">
    <location>
        <begin position="759"/>
        <end position="788"/>
    </location>
</feature>
<dbReference type="PANTHER" id="PTHR43649:SF12">
    <property type="entry name" value="DIACETYLCHITOBIOSE BINDING PROTEIN DASA"/>
    <property type="match status" value="1"/>
</dbReference>
<dbReference type="SUPFAM" id="SSF55073">
    <property type="entry name" value="Nucleotide cyclase"/>
    <property type="match status" value="2"/>
</dbReference>
<dbReference type="Gene3D" id="3.40.190.10">
    <property type="entry name" value="Periplasmic binding protein-like II"/>
    <property type="match status" value="2"/>
</dbReference>
<protein>
    <recommendedName>
        <fullName evidence="5">Guanylate cyclase domain-containing protein</fullName>
    </recommendedName>
</protein>
<gene>
    <name evidence="3" type="primary">PLEST002717</name>
    <name evidence="3" type="ORF">PLESTB_001241900</name>
</gene>
<evidence type="ECO:0000313" key="3">
    <source>
        <dbReference type="EMBL" id="GLC57573.1"/>
    </source>
</evidence>
<feature type="compositionally biased region" description="Low complexity" evidence="1">
    <location>
        <begin position="759"/>
        <end position="770"/>
    </location>
</feature>
<feature type="compositionally biased region" description="Gly residues" evidence="1">
    <location>
        <begin position="914"/>
        <end position="929"/>
    </location>
</feature>
<feature type="compositionally biased region" description="Polar residues" evidence="1">
    <location>
        <begin position="975"/>
        <end position="991"/>
    </location>
</feature>
<proteinExistence type="predicted"/>
<sequence length="1986" mass="204804">MSTMGDVATGAIANCGLPFYEPSTATALDRTVSTDRPNDRPFRLHLGLATGDTQAPGYLLPVKLLHPNIVITNTTLILLTARMTASMQQYPLGVDVIDSVRWTQAPLREFDEEHPNGTREAWFMDPVLTADMADEPYFALQDMSQLVLQDKNLNVRAQWNGYGTFFRRFASVYDGKVVGLPVSAAIMLLYYRRDFFNAQNIPVPATWEEVVDIAERYNGTDLDGTGRGAWGFCMSRQPRCYNGYTFQTIQVPFMQSEGTSQGFHFDPETKESLVNSTGTRRAAELYRRLSRYTAPTEPVACLPVSLAFVWGNCLMAVGTTLHFKYATFNNSLNNMTRVRGKTGITILPGSFEVMNRTTGQMNGTKAWVNAAPYAGRGAFTYALNRHREPHLQYMAYRLCARRVYADAMWPSVLSATAETTPVRTEMVDPANVGRYTAAGYDREDTLLFMKAVSETMEHQNIALNLRIFGALEYYFAVDTASVALSDTDGDIDQILARAQAEVVRLYRNTSVEWLKQRYWKSIERKLQMPPPPPDLPSGGMDSKARVGIAVGVGVGGGLLLIGVAVLVVAVLRPAFISAQQRKAYVPVASAECTLVVTDMEGSTNLWEAFPGDVMATALQAHDAVVRKVLVRHRGYESATEAELMAADWPPVLLTDSDICRPVYAAPRAATKDGQTLFRRSGNLRPAAASRTSITPSATPAAASTGFSHINSIASAFAAAAAAAAAASRAGGGTAPAAAPATLTAGRTRSGALQLRALQPQQTPQYSSQQHNPHHHHYHHQQQQQQQQQLLEGRALLGPAMSLGTSLGEVPEQYVAAASSLGSMSSLGGSGMVASGALRVLSPQAKVVSGDDGGGGCGGGGGPAVMAAIQQQQQQQPRRLAIPLLPPRVSQLLAPSTDRAFQQSRSDCGGDNVSAGGGSGGSGSGSGGGGGGGFTFTSHVASAAEPASGILRADVARSPAAARASSTPQAPPYAHPQSQHAQQPVRSQQQSLLGRPSNDDPGVSGQLVVNMTAGGEPCNSMAGVSTQLSGFLATGLSASGIPASGTMAGAAAAPPQLGAVGDAAASGVVAAAAAGGDGSGGGGGGGRAKTCSFGSEAAAAWQVLEGHAPGAVTVYRGLRIRVGLHAGVHPGELARNRASSRITFSGLAVRMAKAVSDAAKYTGGMVVLSDTSASQLLGSPEVAALLAGEGTEVWHLGRVKLADDLRDVEMFQMVTPSLAPRLALQQPLRIKSQLLPGVLSAPAGCVALVRLHVSGLALLRASEPELAAEVAAVLEALLLQSLPALGGYLSEARQGGTEGISVAFPDCLRAVAWALAVQADMMAWEWSPELLRHEAFETIAIDAPSSFSQALLCGAEELPVAAAPSSAAAATAAAVTAATTNTEIAEPSTSKASYPSLYGSPQATSCTGCKSPAAVSFISQPAAGPSIRPITAATATAAAAASGNVGGGGGSFTFPADRPPVSAASDGHGGAVVRTGSFSLQPTVSVNRDGAMDASFSARMSRPRSQRYLPWGSAARARIMDVESQAPSLLSPLQPPPERPKAGISQGPVGVDTVAAAAAAAARRRAQALQINLPSFMRRARGTQEMATEEAAGGEGEAQLCDPAVGQGGRGVEAAVERAEGGQMHGNSRPTAGVETLRLGAAPTPSVATAAAAAAATVSIALTAVTGTAAGCIVDPAADTDAVVAAAASATAATAATATAGIDIESARPWYGEPEPVSPLAAAPMPAHRAASGPSPAATARARLLLATAGCTANSSPPPPSSTVTASGMNPRGQVLFRGPRIKAVVDFGGVSTEICRTTGRLLYRGRMAKQLAKMIAAAKWGQVICTAAVYGQAGKAAPQVGISMAPVAGTGTQAAGAGRRKPPAASASRTGPGAHGVAIRPSSIVTAASGGNNVSGVAAQQAASATEPHDATAAGSGKRPGQYYLCTMLAQRRVEMAVAPSPVVPRGDVKPPPSLLPPPSAMPPADALRPFTRPAALFGIRSKPEL</sequence>
<dbReference type="InterPro" id="IPR050490">
    <property type="entry name" value="Bact_solute-bd_prot1"/>
</dbReference>
<keyword evidence="2" id="KW-0812">Transmembrane</keyword>
<feature type="compositionally biased region" description="Low complexity" evidence="1">
    <location>
        <begin position="1851"/>
        <end position="1868"/>
    </location>
</feature>
<dbReference type="PANTHER" id="PTHR43649">
    <property type="entry name" value="ARABINOSE-BINDING PROTEIN-RELATED"/>
    <property type="match status" value="1"/>
</dbReference>
<organism evidence="3 4">
    <name type="scientific">Pleodorina starrii</name>
    <dbReference type="NCBI Taxonomy" id="330485"/>
    <lineage>
        <taxon>Eukaryota</taxon>
        <taxon>Viridiplantae</taxon>
        <taxon>Chlorophyta</taxon>
        <taxon>core chlorophytes</taxon>
        <taxon>Chlorophyceae</taxon>
        <taxon>CS clade</taxon>
        <taxon>Chlamydomonadales</taxon>
        <taxon>Volvocaceae</taxon>
        <taxon>Pleodorina</taxon>
    </lineage>
</organism>
<feature type="compositionally biased region" description="Low complexity" evidence="1">
    <location>
        <begin position="954"/>
        <end position="967"/>
    </location>
</feature>
<dbReference type="SUPFAM" id="SSF53850">
    <property type="entry name" value="Periplasmic binding protein-like II"/>
    <property type="match status" value="1"/>
</dbReference>
<comment type="caution">
    <text evidence="3">The sequence shown here is derived from an EMBL/GenBank/DDBJ whole genome shotgun (WGS) entry which is preliminary data.</text>
</comment>
<evidence type="ECO:0008006" key="5">
    <source>
        <dbReference type="Google" id="ProtNLM"/>
    </source>
</evidence>
<feature type="region of interest" description="Disordered" evidence="1">
    <location>
        <begin position="680"/>
        <end position="701"/>
    </location>
</feature>
<keyword evidence="2" id="KW-0472">Membrane</keyword>
<dbReference type="Gene3D" id="3.30.70.1230">
    <property type="entry name" value="Nucleotide cyclase"/>
    <property type="match status" value="4"/>
</dbReference>
<dbReference type="InterPro" id="IPR029787">
    <property type="entry name" value="Nucleotide_cyclase"/>
</dbReference>
<dbReference type="EMBL" id="BRXU01000019">
    <property type="protein sequence ID" value="GLC57573.1"/>
    <property type="molecule type" value="Genomic_DNA"/>
</dbReference>
<dbReference type="Proteomes" id="UP001165080">
    <property type="component" value="Unassembled WGS sequence"/>
</dbReference>
<accession>A0A9W6BT39</accession>
<feature type="transmembrane region" description="Helical" evidence="2">
    <location>
        <begin position="546"/>
        <end position="571"/>
    </location>
</feature>
<feature type="compositionally biased region" description="Pro residues" evidence="1">
    <location>
        <begin position="1950"/>
        <end position="1962"/>
    </location>
</feature>